<evidence type="ECO:0000313" key="1">
    <source>
        <dbReference type="EMBL" id="JAH76620.1"/>
    </source>
</evidence>
<reference evidence="1" key="1">
    <citation type="submission" date="2014-11" db="EMBL/GenBank/DDBJ databases">
        <authorList>
            <person name="Amaro Gonzalez C."/>
        </authorList>
    </citation>
    <scope>NUCLEOTIDE SEQUENCE</scope>
</reference>
<protein>
    <submittedName>
        <fullName evidence="1">Uncharacterized protein</fullName>
    </submittedName>
</protein>
<accession>A0A0E9VGP9</accession>
<reference evidence="1" key="2">
    <citation type="journal article" date="2015" name="Fish Shellfish Immunol.">
        <title>Early steps in the European eel (Anguilla anguilla)-Vibrio vulnificus interaction in the gills: Role of the RtxA13 toxin.</title>
        <authorList>
            <person name="Callol A."/>
            <person name="Pajuelo D."/>
            <person name="Ebbesson L."/>
            <person name="Teles M."/>
            <person name="MacKenzie S."/>
            <person name="Amaro C."/>
        </authorList>
    </citation>
    <scope>NUCLEOTIDE SEQUENCE</scope>
</reference>
<dbReference type="EMBL" id="GBXM01031957">
    <property type="protein sequence ID" value="JAH76620.1"/>
    <property type="molecule type" value="Transcribed_RNA"/>
</dbReference>
<name>A0A0E9VGP9_ANGAN</name>
<sequence>MTQRNISEIRYIPGSPCVHDPHSLSV</sequence>
<dbReference type="AlphaFoldDB" id="A0A0E9VGP9"/>
<organism evidence="1">
    <name type="scientific">Anguilla anguilla</name>
    <name type="common">European freshwater eel</name>
    <name type="synonym">Muraena anguilla</name>
    <dbReference type="NCBI Taxonomy" id="7936"/>
    <lineage>
        <taxon>Eukaryota</taxon>
        <taxon>Metazoa</taxon>
        <taxon>Chordata</taxon>
        <taxon>Craniata</taxon>
        <taxon>Vertebrata</taxon>
        <taxon>Euteleostomi</taxon>
        <taxon>Actinopterygii</taxon>
        <taxon>Neopterygii</taxon>
        <taxon>Teleostei</taxon>
        <taxon>Anguilliformes</taxon>
        <taxon>Anguillidae</taxon>
        <taxon>Anguilla</taxon>
    </lineage>
</organism>
<proteinExistence type="predicted"/>